<dbReference type="Pfam" id="PF04235">
    <property type="entry name" value="DUF418"/>
    <property type="match status" value="1"/>
</dbReference>
<evidence type="ECO:0000256" key="1">
    <source>
        <dbReference type="SAM" id="Phobius"/>
    </source>
</evidence>
<name>A0ABV9HL00_9MICO</name>
<feature type="domain" description="DUF418" evidence="2">
    <location>
        <begin position="243"/>
        <end position="419"/>
    </location>
</feature>
<dbReference type="PANTHER" id="PTHR30590:SF2">
    <property type="entry name" value="INNER MEMBRANE PROTEIN"/>
    <property type="match status" value="1"/>
</dbReference>
<keyword evidence="1" id="KW-1133">Transmembrane helix</keyword>
<feature type="transmembrane region" description="Helical" evidence="1">
    <location>
        <begin position="61"/>
        <end position="85"/>
    </location>
</feature>
<evidence type="ECO:0000313" key="4">
    <source>
        <dbReference type="Proteomes" id="UP001596011"/>
    </source>
</evidence>
<keyword evidence="1" id="KW-0472">Membrane</keyword>
<dbReference type="Proteomes" id="UP001596011">
    <property type="component" value="Unassembled WGS sequence"/>
</dbReference>
<feature type="transmembrane region" description="Helical" evidence="1">
    <location>
        <begin position="153"/>
        <end position="177"/>
    </location>
</feature>
<reference evidence="4" key="1">
    <citation type="journal article" date="2019" name="Int. J. Syst. Evol. Microbiol.">
        <title>The Global Catalogue of Microorganisms (GCM) 10K type strain sequencing project: providing services to taxonomists for standard genome sequencing and annotation.</title>
        <authorList>
            <consortium name="The Broad Institute Genomics Platform"/>
            <consortium name="The Broad Institute Genome Sequencing Center for Infectious Disease"/>
            <person name="Wu L."/>
            <person name="Ma J."/>
        </authorList>
    </citation>
    <scope>NUCLEOTIDE SEQUENCE [LARGE SCALE GENOMIC DNA]</scope>
    <source>
        <strain evidence="4">CCUG 42722</strain>
    </source>
</reference>
<keyword evidence="1" id="KW-0812">Transmembrane</keyword>
<feature type="transmembrane region" description="Helical" evidence="1">
    <location>
        <begin position="355"/>
        <end position="374"/>
    </location>
</feature>
<feature type="transmembrane region" description="Helical" evidence="1">
    <location>
        <begin position="130"/>
        <end position="146"/>
    </location>
</feature>
<proteinExistence type="predicted"/>
<keyword evidence="4" id="KW-1185">Reference proteome</keyword>
<feature type="transmembrane region" description="Helical" evidence="1">
    <location>
        <begin position="262"/>
        <end position="279"/>
    </location>
</feature>
<dbReference type="EMBL" id="JBHSFI010000005">
    <property type="protein sequence ID" value="MFC4629821.1"/>
    <property type="molecule type" value="Genomic_DNA"/>
</dbReference>
<evidence type="ECO:0000259" key="2">
    <source>
        <dbReference type="Pfam" id="PF04235"/>
    </source>
</evidence>
<organism evidence="3 4">
    <name type="scientific">Promicromonospora alba</name>
    <dbReference type="NCBI Taxonomy" id="1616110"/>
    <lineage>
        <taxon>Bacteria</taxon>
        <taxon>Bacillati</taxon>
        <taxon>Actinomycetota</taxon>
        <taxon>Actinomycetes</taxon>
        <taxon>Micrococcales</taxon>
        <taxon>Promicromonosporaceae</taxon>
        <taxon>Promicromonospora</taxon>
    </lineage>
</organism>
<feature type="transmembrane region" description="Helical" evidence="1">
    <location>
        <begin position="291"/>
        <end position="317"/>
    </location>
</feature>
<protein>
    <submittedName>
        <fullName evidence="3">DUF418 domain-containing protein</fullName>
    </submittedName>
</protein>
<dbReference type="RefSeq" id="WP_377137001.1">
    <property type="nucleotide sequence ID" value="NZ_JBHSFI010000005.1"/>
</dbReference>
<feature type="transmembrane region" description="Helical" evidence="1">
    <location>
        <begin position="380"/>
        <end position="399"/>
    </location>
</feature>
<evidence type="ECO:0000313" key="3">
    <source>
        <dbReference type="EMBL" id="MFC4629821.1"/>
    </source>
</evidence>
<sequence length="432" mass="47004">MSTTALTRGPVQAAERSPAPDLARGFMLLLIAIANTPYYLWGRETNPWVSHPVDGSALDKVADFLIIVFVDMRTYPMFAFLFGYGMMQLYNRQVSSGTPEVAARKLLQKRNWLLLAFGFVHAALLWMGDVLGAYGLAGLLMVWLFFEVKDRTLLVWTWVFGGLLAIGTVFAVIGSYFTAQIPADDPIARSILADTTGPSTESMESTSYLASIFERLGFWVFGTVGQGLLFLVVPMMLLLAFWAGRRRILENPGEHLPLLRRVAAVGIAIGWLGPLPSALDHVGAIAVPDHAAWVFLPVQILTGFFGGLGYVALFGLIGHRVALRRSGAPSNNLFTTDGPFAGAVQAVGKRSLTSYLLQSVLCAPILAAWGFGLGQYLSSWSMLLFAVGVWALTVAFAVWQERTGRRGPAEVALRRLVYGRPAQRPAPVQPGA</sequence>
<dbReference type="InterPro" id="IPR007349">
    <property type="entry name" value="DUF418"/>
</dbReference>
<accession>A0ABV9HL00</accession>
<gene>
    <name evidence="3" type="ORF">ACFO6V_16355</name>
</gene>
<dbReference type="InterPro" id="IPR052529">
    <property type="entry name" value="Bact_Transport_Assoc"/>
</dbReference>
<dbReference type="PANTHER" id="PTHR30590">
    <property type="entry name" value="INNER MEMBRANE PROTEIN"/>
    <property type="match status" value="1"/>
</dbReference>
<feature type="transmembrane region" description="Helical" evidence="1">
    <location>
        <begin position="216"/>
        <end position="241"/>
    </location>
</feature>
<comment type="caution">
    <text evidence="3">The sequence shown here is derived from an EMBL/GenBank/DDBJ whole genome shotgun (WGS) entry which is preliminary data.</text>
</comment>